<protein>
    <submittedName>
        <fullName evidence="1">Uncharacterized protein</fullName>
    </submittedName>
</protein>
<dbReference type="PANTHER" id="PTHR42034">
    <property type="entry name" value="CHROMOSOME 7, WHOLE GENOME SHOTGUN SEQUENCE-RELATED"/>
    <property type="match status" value="1"/>
</dbReference>
<dbReference type="EMBL" id="JAQIZZ010000008">
    <property type="protein sequence ID" value="KAJ5526327.1"/>
    <property type="molecule type" value="Genomic_DNA"/>
</dbReference>
<organism evidence="1 2">
    <name type="scientific">Penicillium frequentans</name>
    <dbReference type="NCBI Taxonomy" id="3151616"/>
    <lineage>
        <taxon>Eukaryota</taxon>
        <taxon>Fungi</taxon>
        <taxon>Dikarya</taxon>
        <taxon>Ascomycota</taxon>
        <taxon>Pezizomycotina</taxon>
        <taxon>Eurotiomycetes</taxon>
        <taxon>Eurotiomycetidae</taxon>
        <taxon>Eurotiales</taxon>
        <taxon>Aspergillaceae</taxon>
        <taxon>Penicillium</taxon>
    </lineage>
</organism>
<evidence type="ECO:0000313" key="2">
    <source>
        <dbReference type="Proteomes" id="UP001220324"/>
    </source>
</evidence>
<proteinExistence type="predicted"/>
<sequence length="413" mass="46020">MKWQEVSPGRYERPFDSIESFYRIIASADETGARFRYTVPSQTELDAWVQESFIVDNGSSANEKIEGEQPSSMFLLFYLPSTRELLFRTPHWRIDGIGLMDLQNAFLRILANVPSATIYLDGSEAKYLTPSLDGAAAVPLEVTPETTQSTDDEIAVYQQGQPSISIATLPNVIPTATRRIFSRFAPEITTRIISACKTRGLTVTAAMHAAMVVAILPNIQHNFDPTTRGQSGGKYTAFNAFDLRKYVAPPFNGPAAAVNVYHTGIPFSIDLEVDMSFESIAAKMLKQYKRDLSKDDPRNVFQFLAQYVGKVLSVFGSPASDPLRAPAYPELSSLGRVNDHIVAKHEGSASTIEVEDWWVAIENISRLLIPHVWTWNGELVLSVNFNESFYEYAVVSQFLEGWKQTITEVLGVN</sequence>
<name>A0AAD6GBQ8_9EURO</name>
<keyword evidence="2" id="KW-1185">Reference proteome</keyword>
<dbReference type="Proteomes" id="UP001220324">
    <property type="component" value="Unassembled WGS sequence"/>
</dbReference>
<evidence type="ECO:0000313" key="1">
    <source>
        <dbReference type="EMBL" id="KAJ5526327.1"/>
    </source>
</evidence>
<accession>A0AAD6GBQ8</accession>
<dbReference type="SUPFAM" id="SSF52777">
    <property type="entry name" value="CoA-dependent acyltransferases"/>
    <property type="match status" value="1"/>
</dbReference>
<dbReference type="Gene3D" id="3.30.559.30">
    <property type="entry name" value="Nonribosomal peptide synthetase, condensation domain"/>
    <property type="match status" value="1"/>
</dbReference>
<dbReference type="InterPro" id="IPR023213">
    <property type="entry name" value="CAT-like_dom_sf"/>
</dbReference>
<dbReference type="AlphaFoldDB" id="A0AAD6GBQ8"/>
<comment type="caution">
    <text evidence="1">The sequence shown here is derived from an EMBL/GenBank/DDBJ whole genome shotgun (WGS) entry which is preliminary data.</text>
</comment>
<reference evidence="1 2" key="1">
    <citation type="journal article" date="2023" name="IMA Fungus">
        <title>Comparative genomic study of the Penicillium genus elucidates a diverse pangenome and 15 lateral gene transfer events.</title>
        <authorList>
            <person name="Petersen C."/>
            <person name="Sorensen T."/>
            <person name="Nielsen M.R."/>
            <person name="Sondergaard T.E."/>
            <person name="Sorensen J.L."/>
            <person name="Fitzpatrick D.A."/>
            <person name="Frisvad J.C."/>
            <person name="Nielsen K.L."/>
        </authorList>
    </citation>
    <scope>NUCLEOTIDE SEQUENCE [LARGE SCALE GENOMIC DNA]</scope>
    <source>
        <strain evidence="1 2">IBT 35679</strain>
    </source>
</reference>
<dbReference type="PANTHER" id="PTHR42034:SF1">
    <property type="entry name" value="CONDENSATION DOMAIN-CONTAINING PROTEIN"/>
    <property type="match status" value="1"/>
</dbReference>
<dbReference type="Gene3D" id="3.30.559.10">
    <property type="entry name" value="Chloramphenicol acetyltransferase-like domain"/>
    <property type="match status" value="1"/>
</dbReference>
<gene>
    <name evidence="1" type="ORF">N7494_012977</name>
</gene>